<evidence type="ECO:0000256" key="1">
    <source>
        <dbReference type="SAM" id="MobiDB-lite"/>
    </source>
</evidence>
<dbReference type="InterPro" id="IPR028992">
    <property type="entry name" value="Hedgehog/Intein_dom"/>
</dbReference>
<dbReference type="Gene3D" id="2.170.16.10">
    <property type="entry name" value="Hedgehog/Intein (Hint) domain"/>
    <property type="match status" value="1"/>
</dbReference>
<proteinExistence type="predicted"/>
<reference evidence="3 4" key="1">
    <citation type="submission" date="2018-09" db="EMBL/GenBank/DDBJ databases">
        <title>Genomic Encyclopedia of Archaeal and Bacterial Type Strains, Phase II (KMG-II): from individual species to whole genera.</title>
        <authorList>
            <person name="Goeker M."/>
        </authorList>
    </citation>
    <scope>NUCLEOTIDE SEQUENCE [LARGE SCALE GENOMIC DNA]</scope>
    <source>
        <strain evidence="3 4">DSM 11458</strain>
    </source>
</reference>
<dbReference type="RefSeq" id="WP_025061123.1">
    <property type="nucleotide sequence ID" value="NZ_RAQK01000001.1"/>
</dbReference>
<evidence type="ECO:0000313" key="4">
    <source>
        <dbReference type="Proteomes" id="UP000284407"/>
    </source>
</evidence>
<dbReference type="Pfam" id="PF13403">
    <property type="entry name" value="Hint_2"/>
    <property type="match status" value="1"/>
</dbReference>
<dbReference type="SUPFAM" id="SSF51294">
    <property type="entry name" value="Hedgehog/intein (Hint) domain"/>
    <property type="match status" value="1"/>
</dbReference>
<dbReference type="OrthoDB" id="6305173at2"/>
<name>A0A420DTT2_9RHOB</name>
<comment type="caution">
    <text evidence="3">The sequence shown here is derived from an EMBL/GenBank/DDBJ whole genome shotgun (WGS) entry which is preliminary data.</text>
</comment>
<gene>
    <name evidence="3" type="ORF">C8N30_2355</name>
</gene>
<sequence length="386" mass="40833">MPGYFSEISYGDAISKDFIEIAVPSGTDISAWTVTMYDAAGAVRGTYVLGELVTTVAGKDVYVINGSSPSFSNLRATDGLSLTDNTGTVLQFVSFEGTVINATAGPAAGLTSTDIGSTGNNNTSLETSDRGASYAPQSTTNEGTISCYAPGTLIDTPGGPRAVETLHPGDLVLTLDHGPQVIRWTWSGDQPLEDAHDDDKPVQIKAGALGHNLPAADLIVSPQHRILVGGGEALRQVFANQAFVPAKALTALPGIRHMKGKAWIKWVHFACERHEVVTANGCLSETLLLGSIVVNGLSAAERQAVTDIFGPAHTPDAGLNGPPAREFLTVGAVKRQLAKHLKDKGPSLAKEIHEWDRDLAMDKYEAEYRSGAESVAQPHEKARRIA</sequence>
<dbReference type="STRING" id="1443111.Z949_433"/>
<evidence type="ECO:0000313" key="3">
    <source>
        <dbReference type="EMBL" id="RKE97731.1"/>
    </source>
</evidence>
<dbReference type="Proteomes" id="UP000284407">
    <property type="component" value="Unassembled WGS sequence"/>
</dbReference>
<dbReference type="EMBL" id="RAQK01000001">
    <property type="protein sequence ID" value="RKE97731.1"/>
    <property type="molecule type" value="Genomic_DNA"/>
</dbReference>
<feature type="region of interest" description="Disordered" evidence="1">
    <location>
        <begin position="110"/>
        <end position="139"/>
    </location>
</feature>
<dbReference type="InterPro" id="IPR036844">
    <property type="entry name" value="Hint_dom_sf"/>
</dbReference>
<feature type="compositionally biased region" description="Polar residues" evidence="1">
    <location>
        <begin position="110"/>
        <end position="126"/>
    </location>
</feature>
<evidence type="ECO:0000259" key="2">
    <source>
        <dbReference type="Pfam" id="PF13403"/>
    </source>
</evidence>
<protein>
    <submittedName>
        <fullName evidence="3">Hint domain-containing protein</fullName>
    </submittedName>
</protein>
<dbReference type="AlphaFoldDB" id="A0A420DTT2"/>
<organism evidence="3 4">
    <name type="scientific">Sulfitobacter guttiformis</name>
    <dbReference type="NCBI Taxonomy" id="74349"/>
    <lineage>
        <taxon>Bacteria</taxon>
        <taxon>Pseudomonadati</taxon>
        <taxon>Pseudomonadota</taxon>
        <taxon>Alphaproteobacteria</taxon>
        <taxon>Rhodobacterales</taxon>
        <taxon>Roseobacteraceae</taxon>
        <taxon>Sulfitobacter</taxon>
    </lineage>
</organism>
<accession>A0A420DTT2</accession>
<keyword evidence="4" id="KW-1185">Reference proteome</keyword>
<feature type="domain" description="Hedgehog/Intein (Hint)" evidence="2">
    <location>
        <begin position="147"/>
        <end position="290"/>
    </location>
</feature>